<dbReference type="Pfam" id="PF01047">
    <property type="entry name" value="MarR"/>
    <property type="match status" value="1"/>
</dbReference>
<dbReference type="GO" id="GO:0003700">
    <property type="term" value="F:DNA-binding transcription factor activity"/>
    <property type="evidence" value="ECO:0007669"/>
    <property type="project" value="InterPro"/>
</dbReference>
<dbReference type="InterPro" id="IPR000835">
    <property type="entry name" value="HTH_MarR-typ"/>
</dbReference>
<dbReference type="PRINTS" id="PR00598">
    <property type="entry name" value="HTHMARR"/>
</dbReference>
<name>A0A0P6Y3A7_9CHLR</name>
<evidence type="ECO:0000259" key="1">
    <source>
        <dbReference type="PROSITE" id="PS50995"/>
    </source>
</evidence>
<dbReference type="PANTHER" id="PTHR33164">
    <property type="entry name" value="TRANSCRIPTIONAL REGULATOR, MARR FAMILY"/>
    <property type="match status" value="1"/>
</dbReference>
<dbReference type="OrthoDB" id="5327581at2"/>
<dbReference type="STRING" id="70996.SE18_07070"/>
<dbReference type="InterPro" id="IPR036388">
    <property type="entry name" value="WH-like_DNA-bd_sf"/>
</dbReference>
<dbReference type="SMART" id="SM00347">
    <property type="entry name" value="HTH_MARR"/>
    <property type="match status" value="1"/>
</dbReference>
<dbReference type="InterPro" id="IPR036390">
    <property type="entry name" value="WH_DNA-bd_sf"/>
</dbReference>
<comment type="caution">
    <text evidence="2">The sequence shown here is derived from an EMBL/GenBank/DDBJ whole genome shotgun (WGS) entry which is preliminary data.</text>
</comment>
<proteinExistence type="predicted"/>
<dbReference type="EMBL" id="LGKP01000012">
    <property type="protein sequence ID" value="KPL90364.1"/>
    <property type="molecule type" value="Genomic_DNA"/>
</dbReference>
<dbReference type="RefSeq" id="WP_054533729.1">
    <property type="nucleotide sequence ID" value="NZ_LGKP01000012.1"/>
</dbReference>
<reference evidence="2 3" key="1">
    <citation type="submission" date="2015-07" db="EMBL/GenBank/DDBJ databases">
        <title>Whole genome sequence of Herpetosiphon geysericola DSM 7119.</title>
        <authorList>
            <person name="Hemp J."/>
            <person name="Ward L.M."/>
            <person name="Pace L.A."/>
            <person name="Fischer W.W."/>
        </authorList>
    </citation>
    <scope>NUCLEOTIDE SEQUENCE [LARGE SCALE GENOMIC DNA]</scope>
    <source>
        <strain evidence="2 3">DSM 7119</strain>
    </source>
</reference>
<protein>
    <recommendedName>
        <fullName evidence="1">HTH marR-type domain-containing protein</fullName>
    </recommendedName>
</protein>
<dbReference type="InterPro" id="IPR039422">
    <property type="entry name" value="MarR/SlyA-like"/>
</dbReference>
<dbReference type="PROSITE" id="PS50995">
    <property type="entry name" value="HTH_MARR_2"/>
    <property type="match status" value="1"/>
</dbReference>
<dbReference type="GO" id="GO:0006950">
    <property type="term" value="P:response to stress"/>
    <property type="evidence" value="ECO:0007669"/>
    <property type="project" value="TreeGrafter"/>
</dbReference>
<evidence type="ECO:0000313" key="3">
    <source>
        <dbReference type="Proteomes" id="UP000050277"/>
    </source>
</evidence>
<gene>
    <name evidence="2" type="ORF">SE18_07070</name>
</gene>
<feature type="domain" description="HTH marR-type" evidence="1">
    <location>
        <begin position="1"/>
        <end position="140"/>
    </location>
</feature>
<dbReference type="Proteomes" id="UP000050277">
    <property type="component" value="Unassembled WGS sequence"/>
</dbReference>
<dbReference type="SUPFAM" id="SSF46785">
    <property type="entry name" value="Winged helix' DNA-binding domain"/>
    <property type="match status" value="1"/>
</dbReference>
<evidence type="ECO:0000313" key="2">
    <source>
        <dbReference type="EMBL" id="KPL90364.1"/>
    </source>
</evidence>
<dbReference type="AlphaFoldDB" id="A0A0P6Y3A7"/>
<dbReference type="PANTHER" id="PTHR33164:SF103">
    <property type="entry name" value="REGULATORY PROTEIN MARR"/>
    <property type="match status" value="1"/>
</dbReference>
<keyword evidence="3" id="KW-1185">Reference proteome</keyword>
<dbReference type="Gene3D" id="1.10.10.10">
    <property type="entry name" value="Winged helix-like DNA-binding domain superfamily/Winged helix DNA-binding domain"/>
    <property type="match status" value="1"/>
</dbReference>
<organism evidence="2 3">
    <name type="scientific">Herpetosiphon geysericola</name>
    <dbReference type="NCBI Taxonomy" id="70996"/>
    <lineage>
        <taxon>Bacteria</taxon>
        <taxon>Bacillati</taxon>
        <taxon>Chloroflexota</taxon>
        <taxon>Chloroflexia</taxon>
        <taxon>Herpetosiphonales</taxon>
        <taxon>Herpetosiphonaceae</taxon>
        <taxon>Herpetosiphon</taxon>
    </lineage>
</organism>
<accession>A0A0P6Y3A7</accession>
<sequence length="152" mass="17266">MTTSREYAQQFIQLIDRTKRMPMDGAYAKIHDLGLSHSHLRAMFILENQPGLPMKDLAEALAMTPPSVTVLTRKLEASGLLERLQDQVDSRRVLLRLSTDGARMLAEMHNAHLDRFTQLLSGLSPSDQAQFLVLMNRAVEALERMYREESEA</sequence>